<proteinExistence type="predicted"/>
<dbReference type="GO" id="GO:0006950">
    <property type="term" value="P:response to stress"/>
    <property type="evidence" value="ECO:0007669"/>
    <property type="project" value="UniProtKB-ARBA"/>
</dbReference>
<feature type="compositionally biased region" description="Acidic residues" evidence="3">
    <location>
        <begin position="32"/>
        <end position="48"/>
    </location>
</feature>
<evidence type="ECO:0000256" key="1">
    <source>
        <dbReference type="ARBA" id="ARBA00004123"/>
    </source>
</evidence>
<keyword evidence="5" id="KW-1185">Reference proteome</keyword>
<dbReference type="OrthoDB" id="1938584at2759"/>
<dbReference type="GO" id="GO:0005634">
    <property type="term" value="C:nucleus"/>
    <property type="evidence" value="ECO:0007669"/>
    <property type="project" value="UniProtKB-SubCell"/>
</dbReference>
<dbReference type="AlphaFoldDB" id="A0A5J9VI23"/>
<dbReference type="InterPro" id="IPR051992">
    <property type="entry name" value="OxStress_Response_Reg"/>
</dbReference>
<dbReference type="PANTHER" id="PTHR33172">
    <property type="entry name" value="OS08G0516900 PROTEIN"/>
    <property type="match status" value="1"/>
</dbReference>
<protein>
    <submittedName>
        <fullName evidence="4">Uncharacterized protein</fullName>
    </submittedName>
</protein>
<organism evidence="4 5">
    <name type="scientific">Eragrostis curvula</name>
    <name type="common">weeping love grass</name>
    <dbReference type="NCBI Taxonomy" id="38414"/>
    <lineage>
        <taxon>Eukaryota</taxon>
        <taxon>Viridiplantae</taxon>
        <taxon>Streptophyta</taxon>
        <taxon>Embryophyta</taxon>
        <taxon>Tracheophyta</taxon>
        <taxon>Spermatophyta</taxon>
        <taxon>Magnoliopsida</taxon>
        <taxon>Liliopsida</taxon>
        <taxon>Poales</taxon>
        <taxon>Poaceae</taxon>
        <taxon>PACMAD clade</taxon>
        <taxon>Chloridoideae</taxon>
        <taxon>Eragrostideae</taxon>
        <taxon>Eragrostidinae</taxon>
        <taxon>Eragrostis</taxon>
    </lineage>
</organism>
<evidence type="ECO:0000256" key="2">
    <source>
        <dbReference type="ARBA" id="ARBA00023242"/>
    </source>
</evidence>
<evidence type="ECO:0000313" key="5">
    <source>
        <dbReference type="Proteomes" id="UP000324897"/>
    </source>
</evidence>
<evidence type="ECO:0000313" key="4">
    <source>
        <dbReference type="EMBL" id="TVU35171.1"/>
    </source>
</evidence>
<feature type="region of interest" description="Disordered" evidence="3">
    <location>
        <begin position="1"/>
        <end position="48"/>
    </location>
</feature>
<gene>
    <name evidence="4" type="ORF">EJB05_17048</name>
</gene>
<dbReference type="PANTHER" id="PTHR33172:SF99">
    <property type="entry name" value="COLD INDUCED PROTEIN-LIKE"/>
    <property type="match status" value="1"/>
</dbReference>
<sequence>MARFSDAAGLPVHHEDEDQELFETSSSISGDSEGEDEDQFSDSEGDDALENKFMQQAAFTTQQPVRRLNSDSLYDLSSMMSQLPVKKGLSKYYDGKSQSFACMSEVRCLEDLRKKEIPYKRIKPSKSYVVLDGGNQDCHVPGPNSRVAKTPSGNSCANLMARNNSTNMLYRPPPIPVNKSGYHQ</sequence>
<name>A0A5J9VI23_9POAL</name>
<evidence type="ECO:0000256" key="3">
    <source>
        <dbReference type="SAM" id="MobiDB-lite"/>
    </source>
</evidence>
<dbReference type="Proteomes" id="UP000324897">
    <property type="component" value="Unassembled WGS sequence"/>
</dbReference>
<dbReference type="EMBL" id="RWGY01000009">
    <property type="protein sequence ID" value="TVU35171.1"/>
    <property type="molecule type" value="Genomic_DNA"/>
</dbReference>
<reference evidence="4 5" key="1">
    <citation type="journal article" date="2019" name="Sci. Rep.">
        <title>A high-quality genome of Eragrostis curvula grass provides insights into Poaceae evolution and supports new strategies to enhance forage quality.</title>
        <authorList>
            <person name="Carballo J."/>
            <person name="Santos B.A.C.M."/>
            <person name="Zappacosta D."/>
            <person name="Garbus I."/>
            <person name="Selva J.P."/>
            <person name="Gallo C.A."/>
            <person name="Diaz A."/>
            <person name="Albertini E."/>
            <person name="Caccamo M."/>
            <person name="Echenique V."/>
        </authorList>
    </citation>
    <scope>NUCLEOTIDE SEQUENCE [LARGE SCALE GENOMIC DNA]</scope>
    <source>
        <strain evidence="5">cv. Victoria</strain>
        <tissue evidence="4">Leaf</tissue>
    </source>
</reference>
<dbReference type="Gramene" id="TVU35171">
    <property type="protein sequence ID" value="TVU35171"/>
    <property type="gene ID" value="EJB05_17048"/>
</dbReference>
<accession>A0A5J9VI23</accession>
<comment type="subcellular location">
    <subcellularLocation>
        <location evidence="1">Nucleus</location>
    </subcellularLocation>
</comment>
<comment type="caution">
    <text evidence="4">The sequence shown here is derived from an EMBL/GenBank/DDBJ whole genome shotgun (WGS) entry which is preliminary data.</text>
</comment>
<keyword evidence="2" id="KW-0539">Nucleus</keyword>